<feature type="domain" description="KY-like immunoglobulin-like" evidence="4">
    <location>
        <begin position="308"/>
        <end position="442"/>
    </location>
</feature>
<feature type="domain" description="KY-like immunoglobulin-like" evidence="4">
    <location>
        <begin position="579"/>
        <end position="675"/>
    </location>
</feature>
<evidence type="ECO:0000259" key="3">
    <source>
        <dbReference type="Pfam" id="PF01841"/>
    </source>
</evidence>
<reference evidence="5" key="3">
    <citation type="submission" date="2023-05" db="EMBL/GenBank/DDBJ databases">
        <authorList>
            <person name="Smith C.H."/>
        </authorList>
    </citation>
    <scope>NUCLEOTIDE SEQUENCE</scope>
    <source>
        <strain evidence="5">CHS0354</strain>
        <tissue evidence="5">Mantle</tissue>
    </source>
</reference>
<dbReference type="InterPro" id="IPR053041">
    <property type="entry name" value="Transglut-like_Superfamily_Mod"/>
</dbReference>
<feature type="compositionally biased region" description="Polar residues" evidence="2">
    <location>
        <begin position="1"/>
        <end position="17"/>
    </location>
</feature>
<dbReference type="Gene3D" id="1.20.920.20">
    <property type="match status" value="1"/>
</dbReference>
<dbReference type="Proteomes" id="UP001195483">
    <property type="component" value="Unassembled WGS sequence"/>
</dbReference>
<feature type="compositionally biased region" description="Gly residues" evidence="2">
    <location>
        <begin position="50"/>
        <end position="62"/>
    </location>
</feature>
<keyword evidence="1" id="KW-0175">Coiled coil</keyword>
<dbReference type="AlphaFoldDB" id="A0AAE0SZM2"/>
<dbReference type="PANTHER" id="PTHR47020">
    <property type="entry name" value="HILLARIN"/>
    <property type="match status" value="1"/>
</dbReference>
<evidence type="ECO:0000259" key="4">
    <source>
        <dbReference type="Pfam" id="PF23265"/>
    </source>
</evidence>
<organism evidence="5 6">
    <name type="scientific">Potamilus streckersoni</name>
    <dbReference type="NCBI Taxonomy" id="2493646"/>
    <lineage>
        <taxon>Eukaryota</taxon>
        <taxon>Metazoa</taxon>
        <taxon>Spiralia</taxon>
        <taxon>Lophotrochozoa</taxon>
        <taxon>Mollusca</taxon>
        <taxon>Bivalvia</taxon>
        <taxon>Autobranchia</taxon>
        <taxon>Heteroconchia</taxon>
        <taxon>Palaeoheterodonta</taxon>
        <taxon>Unionida</taxon>
        <taxon>Unionoidea</taxon>
        <taxon>Unionidae</taxon>
        <taxon>Ambleminae</taxon>
        <taxon>Lampsilini</taxon>
        <taxon>Potamilus</taxon>
    </lineage>
</organism>
<sequence length="1074" mass="120553">MGSGSSKPTPKQQNRPSSVPYGGKTHMNGATANGHQVDKFYPEASRPKTGGPGGGVGGGGGTPPIYNRNQIPPPAPPKFLKRDIFAEENFQDVEDYILNAPPKLLVGNFKDLVGYLTKNKNPQDVRNKTFGDWDDLKIVRAIFLWITSVDVYNLKVDGVPPTHSPLEYFTKIQMNMGNHAHLISGLCQMAGIPCVIISGMNKSAAYDIGTKCDRKSMGAQWNAVYVRDDWRFMDAFWASACVVGRKSGEWTLVDSDGNMTQEEEETSEGTTQHRINEFYFFPDPDKLVWTHLPDEPQWQLLETPITQTQYEEHVYIRERFHILSMKFTPNSHEKCLLDAAEGEIQIEFSLPINKSEFYRFKYMLYQSRSGKGDDVNTDVFLDRFVLFEHTANLLRFALRFPIAGKFKMDIFGMDLRDSEIFDLACTYLITCKNPMKNCLPLPDVPPIGWGPGANAAEAGLKPKTHDGAIIVSKDGNVEIRLAAEKNIQLHNMLKHALIDDATLSNYAVTRLENGEAIVNIRLPQGGEYALKLYADDIDSTGVAPNVLNYLIRTEGKDIHNNPFPNLAMGNLGKNPNADKLGIKALSHKGSEITAKNGKVTVEFQADKGVELVCELHSSNPEAMKKMSLKKTEKNGKWIFELDMPEEGEYSLNVFGNDKGSSGRMYNVHTYLVKSDGRPLTDGETFDEENNYNANVPIETVQTADQEVLIPIPPGFKNVAVELHRRNANDPPDPDQVQIIDQEGMRCILAKLPEYGEYMMNLYDRDENGRVRNIAKYQINRKPSSELYEDNTKMLMTNIGAATTHEDEEEEQFTLEPDENESEEAKSLRLQEEQMRATRRQIQKAIEMKDPEMLQRYIAAYEKLNPDPDDELLQKARNMLGVLEAKEALTVASGKRDLDELKRAITAAKAVNQDHQLDLQIALAQRLKEQLEKIEKLRHAVLNLDSKTIAELKTYQNPPDGVHQTMMATFILLGNSSKEVKQWKFCQALMGKTGRESMMRRISKFDPKDCSVDVAHKSKSMIENFSMGQIRDVSAGAATFYGWSLGMIEEVESTGGSGKPPTSHKAPSGKKSKKK</sequence>
<dbReference type="InterPro" id="IPR038765">
    <property type="entry name" value="Papain-like_cys_pep_sf"/>
</dbReference>
<dbReference type="Gene3D" id="3.10.620.30">
    <property type="match status" value="1"/>
</dbReference>
<evidence type="ECO:0000313" key="5">
    <source>
        <dbReference type="EMBL" id="KAK3600664.1"/>
    </source>
</evidence>
<evidence type="ECO:0008006" key="7">
    <source>
        <dbReference type="Google" id="ProtNLM"/>
    </source>
</evidence>
<protein>
    <recommendedName>
        <fullName evidence="7">Kyphoscoliosis peptidase</fullName>
    </recommendedName>
</protein>
<reference evidence="5" key="1">
    <citation type="journal article" date="2021" name="Genome Biol. Evol.">
        <title>A High-Quality Reference Genome for a Parasitic Bivalve with Doubly Uniparental Inheritance (Bivalvia: Unionida).</title>
        <authorList>
            <person name="Smith C.H."/>
        </authorList>
    </citation>
    <scope>NUCLEOTIDE SEQUENCE</scope>
    <source>
        <strain evidence="5">CHS0354</strain>
    </source>
</reference>
<reference evidence="5" key="2">
    <citation type="journal article" date="2021" name="Genome Biol. Evol.">
        <title>Developing a high-quality reference genome for a parasitic bivalve with doubly uniparental inheritance (Bivalvia: Unionida).</title>
        <authorList>
            <person name="Smith C.H."/>
        </authorList>
    </citation>
    <scope>NUCLEOTIDE SEQUENCE</scope>
    <source>
        <strain evidence="5">CHS0354</strain>
        <tissue evidence="5">Mantle</tissue>
    </source>
</reference>
<dbReference type="SUPFAM" id="SSF54001">
    <property type="entry name" value="Cysteine proteinases"/>
    <property type="match status" value="1"/>
</dbReference>
<feature type="region of interest" description="Disordered" evidence="2">
    <location>
        <begin position="1050"/>
        <end position="1074"/>
    </location>
</feature>
<evidence type="ECO:0000256" key="1">
    <source>
        <dbReference type="SAM" id="Coils"/>
    </source>
</evidence>
<dbReference type="Pfam" id="PF01841">
    <property type="entry name" value="Transglut_core"/>
    <property type="match status" value="1"/>
</dbReference>
<dbReference type="PANTHER" id="PTHR47020:SF1">
    <property type="entry name" value="HILLARIN"/>
    <property type="match status" value="1"/>
</dbReference>
<keyword evidence="6" id="KW-1185">Reference proteome</keyword>
<dbReference type="InterPro" id="IPR056564">
    <property type="entry name" value="Ig-like_KY"/>
</dbReference>
<comment type="caution">
    <text evidence="5">The sequence shown here is derived from an EMBL/GenBank/DDBJ whole genome shotgun (WGS) entry which is preliminary data.</text>
</comment>
<feature type="region of interest" description="Disordered" evidence="2">
    <location>
        <begin position="1"/>
        <end position="77"/>
    </location>
</feature>
<feature type="domain" description="Transglutaminase-like" evidence="3">
    <location>
        <begin position="131"/>
        <end position="235"/>
    </location>
</feature>
<proteinExistence type="predicted"/>
<evidence type="ECO:0000313" key="6">
    <source>
        <dbReference type="Proteomes" id="UP001195483"/>
    </source>
</evidence>
<accession>A0AAE0SZM2</accession>
<evidence type="ECO:0000256" key="2">
    <source>
        <dbReference type="SAM" id="MobiDB-lite"/>
    </source>
</evidence>
<dbReference type="Pfam" id="PF23265">
    <property type="entry name" value="Ig-like_KY"/>
    <property type="match status" value="3"/>
</dbReference>
<gene>
    <name evidence="5" type="ORF">CHS0354_029530</name>
</gene>
<dbReference type="EMBL" id="JAEAOA010001767">
    <property type="protein sequence ID" value="KAK3600664.1"/>
    <property type="molecule type" value="Genomic_DNA"/>
</dbReference>
<feature type="coiled-coil region" evidence="1">
    <location>
        <begin position="897"/>
        <end position="946"/>
    </location>
</feature>
<name>A0AAE0SZM2_9BIVA</name>
<dbReference type="InterPro" id="IPR002931">
    <property type="entry name" value="Transglutaminase-like"/>
</dbReference>
<feature type="domain" description="KY-like immunoglobulin-like" evidence="4">
    <location>
        <begin position="458"/>
        <end position="564"/>
    </location>
</feature>